<keyword evidence="7" id="KW-0969">Cilium</keyword>
<dbReference type="Proteomes" id="UP001239462">
    <property type="component" value="Unassembled WGS sequence"/>
</dbReference>
<keyword evidence="7" id="KW-0966">Cell projection</keyword>
<evidence type="ECO:0000313" key="7">
    <source>
        <dbReference type="EMBL" id="MDM4016764.1"/>
    </source>
</evidence>
<dbReference type="PRINTS" id="PR01010">
    <property type="entry name" value="FLGPRINGFLGI"/>
</dbReference>
<feature type="compositionally biased region" description="Low complexity" evidence="6">
    <location>
        <begin position="36"/>
        <end position="53"/>
    </location>
</feature>
<dbReference type="PANTHER" id="PTHR30381:SF0">
    <property type="entry name" value="FLAGELLAR P-RING PROTEIN"/>
    <property type="match status" value="1"/>
</dbReference>
<evidence type="ECO:0000256" key="2">
    <source>
        <dbReference type="ARBA" id="ARBA00004117"/>
    </source>
</evidence>
<evidence type="ECO:0000256" key="4">
    <source>
        <dbReference type="ARBA" id="ARBA00023143"/>
    </source>
</evidence>
<gene>
    <name evidence="5" type="primary">flgI</name>
    <name evidence="7" type="ORF">QTN89_15065</name>
</gene>
<proteinExistence type="inferred from homology"/>
<evidence type="ECO:0000256" key="3">
    <source>
        <dbReference type="ARBA" id="ARBA00022729"/>
    </source>
</evidence>
<reference evidence="7 8" key="1">
    <citation type="submission" date="2023-06" db="EMBL/GenBank/DDBJ databases">
        <title>Roseiconus lacunae JC819 isolated from Gulf of Mannar region, Tamil Nadu.</title>
        <authorList>
            <person name="Pk S."/>
            <person name="Ch S."/>
            <person name="Ch V.R."/>
        </authorList>
    </citation>
    <scope>NUCLEOTIDE SEQUENCE [LARGE SCALE GENOMIC DNA]</scope>
    <source>
        <strain evidence="7 8">JC819</strain>
    </source>
</reference>
<comment type="subcellular location">
    <subcellularLocation>
        <location evidence="2 5">Bacterial flagellum basal body</location>
    </subcellularLocation>
</comment>
<dbReference type="RefSeq" id="WP_289164396.1">
    <property type="nucleotide sequence ID" value="NZ_JASZZN010000010.1"/>
</dbReference>
<dbReference type="PANTHER" id="PTHR30381">
    <property type="entry name" value="FLAGELLAR P-RING PERIPLASMIC PROTEIN FLGI"/>
    <property type="match status" value="1"/>
</dbReference>
<feature type="region of interest" description="Disordered" evidence="6">
    <location>
        <begin position="36"/>
        <end position="63"/>
    </location>
</feature>
<evidence type="ECO:0000313" key="8">
    <source>
        <dbReference type="Proteomes" id="UP001239462"/>
    </source>
</evidence>
<accession>A0ABT7PJT8</accession>
<keyword evidence="4 5" id="KW-0975">Bacterial flagellum</keyword>
<keyword evidence="7" id="KW-0282">Flagellum</keyword>
<dbReference type="EMBL" id="JASZZN010000010">
    <property type="protein sequence ID" value="MDM4016764.1"/>
    <property type="molecule type" value="Genomic_DNA"/>
</dbReference>
<keyword evidence="8" id="KW-1185">Reference proteome</keyword>
<comment type="subunit">
    <text evidence="5">The basal body constitutes a major portion of the flagellar organelle and consists of four rings (L,P,S, and M) mounted on a central rod.</text>
</comment>
<dbReference type="HAMAP" id="MF_00416">
    <property type="entry name" value="FlgI"/>
    <property type="match status" value="1"/>
</dbReference>
<feature type="signal peptide" evidence="5">
    <location>
        <begin position="1"/>
        <end position="31"/>
    </location>
</feature>
<evidence type="ECO:0000256" key="6">
    <source>
        <dbReference type="SAM" id="MobiDB-lite"/>
    </source>
</evidence>
<comment type="function">
    <text evidence="1 5">Assembles around the rod to form the L-ring and probably protects the motor/basal body from shearing forces during rotation.</text>
</comment>
<keyword evidence="3 5" id="KW-0732">Signal</keyword>
<comment type="caution">
    <text evidence="7">The sequence shown here is derived from an EMBL/GenBank/DDBJ whole genome shotgun (WGS) entry which is preliminary data.</text>
</comment>
<evidence type="ECO:0000256" key="1">
    <source>
        <dbReference type="ARBA" id="ARBA00002591"/>
    </source>
</evidence>
<organism evidence="7 8">
    <name type="scientific">Roseiconus lacunae</name>
    <dbReference type="NCBI Taxonomy" id="2605694"/>
    <lineage>
        <taxon>Bacteria</taxon>
        <taxon>Pseudomonadati</taxon>
        <taxon>Planctomycetota</taxon>
        <taxon>Planctomycetia</taxon>
        <taxon>Pirellulales</taxon>
        <taxon>Pirellulaceae</taxon>
        <taxon>Roseiconus</taxon>
    </lineage>
</organism>
<sequence length="434" mass="45213" precursor="true">MSKRLNRRSIFGIIAAMLVMSTVGLTTGASAQGLPALPPGGAQQPGIGQGQPAAPLPAAPLQTPAVANPLNPLAGIGAEPNAGLPTLPSVQSRFDPTVRIKDITFMEGDRVNHVSGEGLVLGLSGTGGKSLQTRQMATNFYLRKGMRVSKVDTQNMSAVLVSGKIPAFARKGETILVTVSVADDASSLRGGTLNQTALRGIDDEIYAIAQGPIIGGGISAQGNAASVQVNHPTVGVCEAIVEREIPCTNIVNQGRLRIVLRNKSYSTATEITNVLNRTFPGYARATDSGTVDVYIPPAFRDSVTQFVSIIGNLRVTPDTPARVVINQKTGSVVFGHHVKIAPVLFASENIVIATNETPVVSQPNPLAGGDTTVLPRTGIELFESGGRYNVLPAGMTVGDLATALNTLAVSPTTLINIMTSLRNHGALKAELVIE</sequence>
<dbReference type="InterPro" id="IPR001782">
    <property type="entry name" value="Flag_FlgI"/>
</dbReference>
<protein>
    <recommendedName>
        <fullName evidence="5">Flagellar P-ring protein</fullName>
    </recommendedName>
    <alternativeName>
        <fullName evidence="5">Basal body P-ring protein</fullName>
    </alternativeName>
</protein>
<evidence type="ECO:0000256" key="5">
    <source>
        <dbReference type="HAMAP-Rule" id="MF_00416"/>
    </source>
</evidence>
<feature type="chain" id="PRO_5044927926" description="Flagellar P-ring protein" evidence="5">
    <location>
        <begin position="32"/>
        <end position="434"/>
    </location>
</feature>
<dbReference type="Pfam" id="PF02119">
    <property type="entry name" value="FlgI"/>
    <property type="match status" value="1"/>
</dbReference>
<name>A0ABT7PJT8_9BACT</name>
<comment type="similarity">
    <text evidence="5">Belongs to the FlgI family.</text>
</comment>